<dbReference type="InterPro" id="IPR036291">
    <property type="entry name" value="NAD(P)-bd_dom_sf"/>
</dbReference>
<dbReference type="Pfam" id="PF08546">
    <property type="entry name" value="ApbA_C"/>
    <property type="match status" value="1"/>
</dbReference>
<evidence type="ECO:0000256" key="4">
    <source>
        <dbReference type="ARBA" id="ARBA00022655"/>
    </source>
</evidence>
<feature type="domain" description="Ketopantoate reductase N-terminal" evidence="7">
    <location>
        <begin position="4"/>
        <end position="140"/>
    </location>
</feature>
<accession>A0ABT7F5W4</accession>
<reference evidence="9 10" key="1">
    <citation type="submission" date="2023-05" db="EMBL/GenBank/DDBJ databases">
        <title>Pseudodonghicola sp. nov.</title>
        <authorList>
            <person name="Huang J."/>
        </authorList>
    </citation>
    <scope>NUCLEOTIDE SEQUENCE [LARGE SCALE GENOMIC DNA]</scope>
    <source>
        <strain evidence="9 10">IC7</strain>
    </source>
</reference>
<keyword evidence="4" id="KW-0566">Pantothenate biosynthesis</keyword>
<evidence type="ECO:0000313" key="10">
    <source>
        <dbReference type="Proteomes" id="UP001243757"/>
    </source>
</evidence>
<organism evidence="9 10">
    <name type="scientific">Pseudodonghicola flavimaris</name>
    <dbReference type="NCBI Taxonomy" id="3050036"/>
    <lineage>
        <taxon>Bacteria</taxon>
        <taxon>Pseudomonadati</taxon>
        <taxon>Pseudomonadota</taxon>
        <taxon>Alphaproteobacteria</taxon>
        <taxon>Rhodobacterales</taxon>
        <taxon>Paracoccaceae</taxon>
        <taxon>Pseudodonghicola</taxon>
    </lineage>
</organism>
<dbReference type="EMBL" id="JASNJD010000020">
    <property type="protein sequence ID" value="MDK3019995.1"/>
    <property type="molecule type" value="Genomic_DNA"/>
</dbReference>
<dbReference type="EC" id="1.1.1.169" evidence="2"/>
<dbReference type="SUPFAM" id="SSF51735">
    <property type="entry name" value="NAD(P)-binding Rossmann-fold domains"/>
    <property type="match status" value="1"/>
</dbReference>
<dbReference type="Pfam" id="PF02558">
    <property type="entry name" value="ApbA"/>
    <property type="match status" value="1"/>
</dbReference>
<comment type="caution">
    <text evidence="9">The sequence shown here is derived from an EMBL/GenBank/DDBJ whole genome shotgun (WGS) entry which is preliminary data.</text>
</comment>
<evidence type="ECO:0000256" key="3">
    <source>
        <dbReference type="ARBA" id="ARBA00019465"/>
    </source>
</evidence>
<name>A0ABT7F5W4_9RHOB</name>
<comment type="catalytic activity">
    <reaction evidence="6">
        <text>(R)-pantoate + NADP(+) = 2-dehydropantoate + NADPH + H(+)</text>
        <dbReference type="Rhea" id="RHEA:16233"/>
        <dbReference type="ChEBI" id="CHEBI:11561"/>
        <dbReference type="ChEBI" id="CHEBI:15378"/>
        <dbReference type="ChEBI" id="CHEBI:15980"/>
        <dbReference type="ChEBI" id="CHEBI:57783"/>
        <dbReference type="ChEBI" id="CHEBI:58349"/>
        <dbReference type="EC" id="1.1.1.169"/>
    </reaction>
</comment>
<evidence type="ECO:0000259" key="8">
    <source>
        <dbReference type="Pfam" id="PF08546"/>
    </source>
</evidence>
<dbReference type="RefSeq" id="WP_284482764.1">
    <property type="nucleotide sequence ID" value="NZ_JASNJD010000020.1"/>
</dbReference>
<dbReference type="InterPro" id="IPR013752">
    <property type="entry name" value="KPA_reductase"/>
</dbReference>
<evidence type="ECO:0000256" key="6">
    <source>
        <dbReference type="ARBA" id="ARBA00048793"/>
    </source>
</evidence>
<evidence type="ECO:0000313" key="9">
    <source>
        <dbReference type="EMBL" id="MDK3019995.1"/>
    </source>
</evidence>
<keyword evidence="10" id="KW-1185">Reference proteome</keyword>
<dbReference type="Gene3D" id="1.10.1040.10">
    <property type="entry name" value="N-(1-d-carboxylethyl)-l-norvaline Dehydrogenase, domain 2"/>
    <property type="match status" value="1"/>
</dbReference>
<dbReference type="InterPro" id="IPR008927">
    <property type="entry name" value="6-PGluconate_DH-like_C_sf"/>
</dbReference>
<dbReference type="Gene3D" id="3.40.50.720">
    <property type="entry name" value="NAD(P)-binding Rossmann-like Domain"/>
    <property type="match status" value="1"/>
</dbReference>
<dbReference type="InterPro" id="IPR013328">
    <property type="entry name" value="6PGD_dom2"/>
</dbReference>
<protein>
    <recommendedName>
        <fullName evidence="3">2-dehydropantoate 2-reductase</fullName>
        <ecNumber evidence="2">1.1.1.169</ecNumber>
    </recommendedName>
    <alternativeName>
        <fullName evidence="5">Ketopantoate reductase</fullName>
    </alternativeName>
</protein>
<evidence type="ECO:0000256" key="1">
    <source>
        <dbReference type="ARBA" id="ARBA00004994"/>
    </source>
</evidence>
<evidence type="ECO:0000256" key="5">
    <source>
        <dbReference type="ARBA" id="ARBA00032024"/>
    </source>
</evidence>
<comment type="pathway">
    <text evidence="1">Cofactor biosynthesis; (R)-pantothenate biosynthesis; (R)-pantoate from 3-methyl-2-oxobutanoate: step 2/2.</text>
</comment>
<sequence>MRVIVHGVGAIGGVIAGGLALSGQEVVGIARGAQLEALRSGGLTLRGPGWVEHTRFDCVADPSDIALTPEDVVILTVKGQDTAAALGQLRAAGLSDQPLFCAQNGVANERAALRLFPNVHGMTVMSPSQFTVPGEVAIFAGPRMGIFDLGRYPGGADAADEALAGALNRGNFAAFVATDVMASKYGKLLLNLRNICEAALGDGDLTDRLAEAARAEARQVLQAAGIGWQDVGLADPRRKEFMQMAPVEGVGRAGTSTAQSLARGAGSIETDYLNGEIALIGRLNGIEAPVNGYLAALGARMLREGIAPGAVSPGEVAAVLGL</sequence>
<proteinExistence type="predicted"/>
<dbReference type="Proteomes" id="UP001243757">
    <property type="component" value="Unassembled WGS sequence"/>
</dbReference>
<dbReference type="InterPro" id="IPR013332">
    <property type="entry name" value="KPR_N"/>
</dbReference>
<gene>
    <name evidence="9" type="ORF">QO033_20120</name>
</gene>
<dbReference type="SUPFAM" id="SSF48179">
    <property type="entry name" value="6-phosphogluconate dehydrogenase C-terminal domain-like"/>
    <property type="match status" value="1"/>
</dbReference>
<feature type="domain" description="Ketopantoate reductase C-terminal" evidence="8">
    <location>
        <begin position="206"/>
        <end position="297"/>
    </location>
</feature>
<evidence type="ECO:0000259" key="7">
    <source>
        <dbReference type="Pfam" id="PF02558"/>
    </source>
</evidence>
<evidence type="ECO:0000256" key="2">
    <source>
        <dbReference type="ARBA" id="ARBA00013014"/>
    </source>
</evidence>